<comment type="caution">
    <text evidence="1">The sequence shown here is derived from an EMBL/GenBank/DDBJ whole genome shotgun (WGS) entry which is preliminary data.</text>
</comment>
<name>A0AA44Q9U5_BACCE</name>
<reference evidence="1 2" key="1">
    <citation type="submission" date="2017-09" db="EMBL/GenBank/DDBJ databases">
        <title>Large-scale bioinformatics analysis of Bacillus genomes uncovers conserved roles of natural products in bacterial physiology.</title>
        <authorList>
            <consortium name="Agbiome Team Llc"/>
            <person name="Bleich R.M."/>
            <person name="Grubbs K.J."/>
            <person name="Santa Maria K.C."/>
            <person name="Allen S.E."/>
            <person name="Farag S."/>
            <person name="Shank E.A."/>
            <person name="Bowers A."/>
        </authorList>
    </citation>
    <scope>NUCLEOTIDE SEQUENCE [LARGE SCALE GENOMIC DNA]</scope>
    <source>
        <strain evidence="1 2">AFS067272</strain>
    </source>
</reference>
<sequence length="104" mass="11984">MTTKISCDEILVYMYKMDDTEKLELLKVLSEKHFGGTKSAEEIRHLNIAMHEDKEDGNNVQTQRKVNTATKAYIEGYLGRQLTDEEITVLTLAYDWGHFAGSRR</sequence>
<proteinExistence type="predicted"/>
<dbReference type="RefSeq" id="WP_000208492.1">
    <property type="nucleotide sequence ID" value="NZ_NTUG01000014.1"/>
</dbReference>
<dbReference type="AlphaFoldDB" id="A0AA44Q9U5"/>
<evidence type="ECO:0000313" key="1">
    <source>
        <dbReference type="EMBL" id="PFR99279.1"/>
    </source>
</evidence>
<evidence type="ECO:0000313" key="2">
    <source>
        <dbReference type="Proteomes" id="UP000226357"/>
    </source>
</evidence>
<accession>A0AA44Q9U5</accession>
<dbReference type="EMBL" id="NVBO01000140">
    <property type="protein sequence ID" value="PFR99279.1"/>
    <property type="molecule type" value="Genomic_DNA"/>
</dbReference>
<gene>
    <name evidence="1" type="ORF">COK38_16395</name>
</gene>
<organism evidence="1 2">
    <name type="scientific">Bacillus cereus</name>
    <dbReference type="NCBI Taxonomy" id="1396"/>
    <lineage>
        <taxon>Bacteria</taxon>
        <taxon>Bacillati</taxon>
        <taxon>Bacillota</taxon>
        <taxon>Bacilli</taxon>
        <taxon>Bacillales</taxon>
        <taxon>Bacillaceae</taxon>
        <taxon>Bacillus</taxon>
        <taxon>Bacillus cereus group</taxon>
    </lineage>
</organism>
<protein>
    <submittedName>
        <fullName evidence="1">Uncharacterized protein</fullName>
    </submittedName>
</protein>
<dbReference type="Proteomes" id="UP000226357">
    <property type="component" value="Unassembled WGS sequence"/>
</dbReference>